<dbReference type="Pfam" id="PF19363">
    <property type="entry name" value="DUF5939"/>
    <property type="match status" value="1"/>
</dbReference>
<dbReference type="Gene3D" id="3.30.70.1230">
    <property type="entry name" value="Nucleotide cyclase"/>
    <property type="match status" value="1"/>
</dbReference>
<dbReference type="PROSITE" id="PS50125">
    <property type="entry name" value="GUANYLATE_CYCLASE_2"/>
    <property type="match status" value="1"/>
</dbReference>
<dbReference type="InterPro" id="IPR001054">
    <property type="entry name" value="A/G_cyclase"/>
</dbReference>
<reference evidence="3 4" key="1">
    <citation type="submission" date="2020-08" db="EMBL/GenBank/DDBJ databases">
        <title>A Genomic Blueprint of the Chicken Gut Microbiome.</title>
        <authorList>
            <person name="Gilroy R."/>
            <person name="Ravi A."/>
            <person name="Getino M."/>
            <person name="Pursley I."/>
            <person name="Horton D.L."/>
            <person name="Alikhan N.-F."/>
            <person name="Baker D."/>
            <person name="Gharbi K."/>
            <person name="Hall N."/>
            <person name="Watson M."/>
            <person name="Adriaenssens E.M."/>
            <person name="Foster-Nyarko E."/>
            <person name="Jarju S."/>
            <person name="Secka A."/>
            <person name="Antonio M."/>
            <person name="Oren A."/>
            <person name="Chaudhuri R."/>
            <person name="La Ragione R.M."/>
            <person name="Hildebrand F."/>
            <person name="Pallen M.J."/>
        </authorList>
    </citation>
    <scope>NUCLEOTIDE SEQUENCE [LARGE SCALE GENOMIC DNA]</scope>
    <source>
        <strain evidence="3 4">Sa1BUA13</strain>
    </source>
</reference>
<comment type="similarity">
    <text evidence="1">Belongs to the adenylyl cyclase class-3 family.</text>
</comment>
<protein>
    <submittedName>
        <fullName evidence="3">Adenylate/guanylate cyclase domain-containing protein</fullName>
    </submittedName>
</protein>
<sequence length="607" mass="67130">MKPKTYVLEKEYAVDRKTAWQLLADNNRMNLYIGLFPVSFSPAKQDGAEVFYREAYAKVLGLVPISWQEFPFQWQENDSYTVERRYLTGPLKHYTLKVEVFDSGNKATRVKLSADFVPLNPLGYGAIWATGLPSVKKIMRYLDDYLASGATDPLEAPQKPATVKINLLELDRLSALLAKSPVDSSYVERLHRYLAGKGDHDVAQIEPIQLAKLWNADLDDTLRVLLYATKAGLLNLGWNVICPNCRVSKVEHSSLSQLEQEFHCDLCGVNYDANFDQFVELNFSVHPSIRQAYAEVYCIGGPMITPHVKAQQVIQQGRTARFVMPEGEGALRFRVLQANDRVAIDKNAEADSLDYSDGGWSQDSVSGFSDVVITNSSSADIVVALEHADWNKQAVTAAKVTAMQEFRDLFSSEVLSPGQKIGIDHVTILFTDLKGSTLLYETMGDSNAYGQVRNHFDFLTGHIVRNSGSVVKTIGDAVMAIFNKPEDGLKAALGIQKNLAAFNDTTNEDLVLRLGLYSGAAIAVNSNDRLDYFGRTVNLAARIQGQGEGNDIVISREILAQPMSAELLASTDIELEEFSAALKGIDGAVELVRIRLREESIVEEQAG</sequence>
<evidence type="ECO:0000313" key="4">
    <source>
        <dbReference type="Proteomes" id="UP000658980"/>
    </source>
</evidence>
<dbReference type="InterPro" id="IPR029787">
    <property type="entry name" value="Nucleotide_cyclase"/>
</dbReference>
<evidence type="ECO:0000259" key="2">
    <source>
        <dbReference type="PROSITE" id="PS50125"/>
    </source>
</evidence>
<name>A0ABR8WD12_9BACL</name>
<dbReference type="Pfam" id="PF00211">
    <property type="entry name" value="Guanylate_cyc"/>
    <property type="match status" value="1"/>
</dbReference>
<proteinExistence type="inferred from homology"/>
<dbReference type="SUPFAM" id="SSF55961">
    <property type="entry name" value="Bet v1-like"/>
    <property type="match status" value="1"/>
</dbReference>
<dbReference type="SMART" id="SM00044">
    <property type="entry name" value="CYCc"/>
    <property type="match status" value="1"/>
</dbReference>
<dbReference type="PANTHER" id="PTHR43081">
    <property type="entry name" value="ADENYLATE CYCLASE, TERMINAL-DIFFERENTIATION SPECIFIC-RELATED"/>
    <property type="match status" value="1"/>
</dbReference>
<evidence type="ECO:0000256" key="1">
    <source>
        <dbReference type="ARBA" id="ARBA00005381"/>
    </source>
</evidence>
<accession>A0ABR8WD12</accession>
<evidence type="ECO:0000313" key="3">
    <source>
        <dbReference type="EMBL" id="MBD8014884.1"/>
    </source>
</evidence>
<feature type="domain" description="Guanylate cyclase" evidence="2">
    <location>
        <begin position="427"/>
        <end position="544"/>
    </location>
</feature>
<gene>
    <name evidence="3" type="ORF">H9630_08645</name>
</gene>
<dbReference type="InterPro" id="IPR050697">
    <property type="entry name" value="Adenylyl/Guanylyl_Cyclase_3/4"/>
</dbReference>
<organism evidence="3 4">
    <name type="scientific">Planococcus wigleyi</name>
    <dbReference type="NCBI Taxonomy" id="2762216"/>
    <lineage>
        <taxon>Bacteria</taxon>
        <taxon>Bacillati</taxon>
        <taxon>Bacillota</taxon>
        <taxon>Bacilli</taxon>
        <taxon>Bacillales</taxon>
        <taxon>Caryophanaceae</taxon>
        <taxon>Planococcus</taxon>
    </lineage>
</organism>
<dbReference type="InterPro" id="IPR045983">
    <property type="entry name" value="GUC-dom-containing_N"/>
</dbReference>
<comment type="caution">
    <text evidence="3">The sequence shown here is derived from an EMBL/GenBank/DDBJ whole genome shotgun (WGS) entry which is preliminary data.</text>
</comment>
<dbReference type="PANTHER" id="PTHR43081:SF19">
    <property type="entry name" value="PH-SENSITIVE ADENYLATE CYCLASE RV1264"/>
    <property type="match status" value="1"/>
</dbReference>
<dbReference type="Proteomes" id="UP000658980">
    <property type="component" value="Unassembled WGS sequence"/>
</dbReference>
<dbReference type="SUPFAM" id="SSF55073">
    <property type="entry name" value="Nucleotide cyclase"/>
    <property type="match status" value="1"/>
</dbReference>
<dbReference type="RefSeq" id="WP_191715119.1">
    <property type="nucleotide sequence ID" value="NZ_JACSPU010000003.1"/>
</dbReference>
<keyword evidence="4" id="KW-1185">Reference proteome</keyword>
<dbReference type="CDD" id="cd07302">
    <property type="entry name" value="CHD"/>
    <property type="match status" value="1"/>
</dbReference>
<dbReference type="EMBL" id="JACSPU010000003">
    <property type="protein sequence ID" value="MBD8014884.1"/>
    <property type="molecule type" value="Genomic_DNA"/>
</dbReference>